<accession>A0AA96V673</accession>
<proteinExistence type="inferred from homology"/>
<dbReference type="RefSeq" id="WP_338097450.1">
    <property type="nucleotide sequence ID" value="NZ_CP131061.1"/>
</dbReference>
<evidence type="ECO:0000313" key="8">
    <source>
        <dbReference type="EMBL" id="WNY27477.1"/>
    </source>
</evidence>
<feature type="binding site" evidence="6">
    <location>
        <begin position="100"/>
        <end position="103"/>
    </location>
    <ligand>
        <name>FMN</name>
        <dbReference type="ChEBI" id="CHEBI:58210"/>
    </ligand>
</feature>
<keyword evidence="1 6" id="KW-0637">Prenyltransferase</keyword>
<keyword evidence="3 6" id="KW-0288">FMN</keyword>
<gene>
    <name evidence="8" type="primary">bsdB</name>
    <name evidence="6" type="synonym">ubiX</name>
    <name evidence="8" type="ORF">MsAm2_12740</name>
</gene>
<dbReference type="HAMAP" id="MF_01984">
    <property type="entry name" value="ubiX_pad"/>
    <property type="match status" value="1"/>
</dbReference>
<feature type="binding site" evidence="6">
    <location>
        <position position="49"/>
    </location>
    <ligand>
        <name>FMN</name>
        <dbReference type="ChEBI" id="CHEBI:58210"/>
    </ligand>
</feature>
<protein>
    <recommendedName>
        <fullName evidence="6">Flavin prenyltransferase UbiX</fullName>
        <ecNumber evidence="6">2.5.1.129</ecNumber>
    </recommendedName>
</protein>
<dbReference type="EC" id="2.5.1.129" evidence="6"/>
<dbReference type="Pfam" id="PF02441">
    <property type="entry name" value="Flavoprotein"/>
    <property type="match status" value="1"/>
</dbReference>
<dbReference type="NCBIfam" id="TIGR00421">
    <property type="entry name" value="ubiX_pad"/>
    <property type="match status" value="1"/>
</dbReference>
<dbReference type="GeneID" id="89228701"/>
<evidence type="ECO:0000256" key="4">
    <source>
        <dbReference type="ARBA" id="ARBA00022679"/>
    </source>
</evidence>
<dbReference type="InterPro" id="IPR003382">
    <property type="entry name" value="Flavoprotein"/>
</dbReference>
<evidence type="ECO:0000256" key="5">
    <source>
        <dbReference type="ARBA" id="ARBA00060793"/>
    </source>
</evidence>
<organism evidence="8 9">
    <name type="scientific">Methanolapillus ohkumae</name>
    <dbReference type="NCBI Taxonomy" id="3028298"/>
    <lineage>
        <taxon>Archaea</taxon>
        <taxon>Methanobacteriati</taxon>
        <taxon>Methanobacteriota</taxon>
        <taxon>Stenosarchaea group</taxon>
        <taxon>Methanomicrobia</taxon>
        <taxon>Methanosarcinales</taxon>
        <taxon>Methanosarcinaceae</taxon>
        <taxon>Methanolapillus</taxon>
    </lineage>
</organism>
<feature type="binding site" evidence="6">
    <location>
        <position position="165"/>
    </location>
    <ligand>
        <name>dimethylallyl phosphate</name>
        <dbReference type="ChEBI" id="CHEBI:88052"/>
    </ligand>
</feature>
<name>A0AA96V673_9EURY</name>
<reference evidence="8 9" key="1">
    <citation type="submission" date="2023-07" db="EMBL/GenBank/DDBJ databases">
        <title>Closed genome sequence of Methanosarcinaceae archaeon Am2.</title>
        <authorList>
            <person name="Poehlein A."/>
            <person name="Protasov E."/>
            <person name="Platt K."/>
            <person name="Reeh H."/>
            <person name="Daniel R."/>
            <person name="Brune A."/>
        </authorList>
    </citation>
    <scope>NUCLEOTIDE SEQUENCE [LARGE SCALE GENOMIC DNA]</scope>
    <source>
        <strain evidence="8 9">Am2</strain>
    </source>
</reference>
<dbReference type="EMBL" id="CP131061">
    <property type="protein sequence ID" value="WNY27477.1"/>
    <property type="molecule type" value="Genomic_DNA"/>
</dbReference>
<dbReference type="GO" id="GO:0016831">
    <property type="term" value="F:carboxy-lyase activity"/>
    <property type="evidence" value="ECO:0007669"/>
    <property type="project" value="TreeGrafter"/>
</dbReference>
<evidence type="ECO:0000256" key="1">
    <source>
        <dbReference type="ARBA" id="ARBA00022602"/>
    </source>
</evidence>
<dbReference type="Gene3D" id="3.40.50.1950">
    <property type="entry name" value="Flavin prenyltransferase-like"/>
    <property type="match status" value="1"/>
</dbReference>
<comment type="catalytic activity">
    <reaction evidence="6">
        <text>dimethylallyl phosphate + FMNH2 = prenylated FMNH2 + phosphate</text>
        <dbReference type="Rhea" id="RHEA:37743"/>
        <dbReference type="ChEBI" id="CHEBI:43474"/>
        <dbReference type="ChEBI" id="CHEBI:57618"/>
        <dbReference type="ChEBI" id="CHEBI:87467"/>
        <dbReference type="ChEBI" id="CHEBI:88052"/>
        <dbReference type="EC" id="2.5.1.129"/>
    </reaction>
</comment>
<comment type="similarity">
    <text evidence="5 6">Belongs to the UbiX/PAD1 family.</text>
</comment>
<evidence type="ECO:0000313" key="9">
    <source>
        <dbReference type="Proteomes" id="UP001304970"/>
    </source>
</evidence>
<dbReference type="NCBIfam" id="NF004685">
    <property type="entry name" value="PRK06029.1"/>
    <property type="match status" value="1"/>
</dbReference>
<feature type="binding site" evidence="6">
    <location>
        <position position="135"/>
    </location>
    <ligand>
        <name>FMN</name>
        <dbReference type="ChEBI" id="CHEBI:58210"/>
    </ligand>
</feature>
<dbReference type="AlphaFoldDB" id="A0AA96V673"/>
<dbReference type="PANTHER" id="PTHR43374:SF1">
    <property type="entry name" value="FLAVIN PRENYLTRANSFERASE PAD1, MITOCHONDRIAL"/>
    <property type="match status" value="1"/>
</dbReference>
<dbReference type="FunFam" id="3.40.50.1950:FF:000001">
    <property type="entry name" value="Flavin prenyltransferase UbiX"/>
    <property type="match status" value="1"/>
</dbReference>
<dbReference type="GO" id="GO:0106141">
    <property type="term" value="F:flavin prenyltransferase activity"/>
    <property type="evidence" value="ECO:0007669"/>
    <property type="project" value="UniProtKB-EC"/>
</dbReference>
<dbReference type="InterPro" id="IPR004507">
    <property type="entry name" value="UbiX-like"/>
</dbReference>
<dbReference type="SUPFAM" id="SSF52507">
    <property type="entry name" value="Homo-oligomeric flavin-containing Cys decarboxylases, HFCD"/>
    <property type="match status" value="1"/>
</dbReference>
<feature type="binding site" evidence="6">
    <location>
        <position position="181"/>
    </location>
    <ligand>
        <name>dimethylallyl phosphate</name>
        <dbReference type="ChEBI" id="CHEBI:88052"/>
    </ligand>
</feature>
<feature type="domain" description="Flavoprotein" evidence="7">
    <location>
        <begin position="4"/>
        <end position="183"/>
    </location>
</feature>
<evidence type="ECO:0000256" key="3">
    <source>
        <dbReference type="ARBA" id="ARBA00022643"/>
    </source>
</evidence>
<keyword evidence="4 6" id="KW-0808">Transferase</keyword>
<dbReference type="PANTHER" id="PTHR43374">
    <property type="entry name" value="FLAVIN PRENYLTRANSFERASE"/>
    <property type="match status" value="1"/>
</dbReference>
<evidence type="ECO:0000256" key="2">
    <source>
        <dbReference type="ARBA" id="ARBA00022630"/>
    </source>
</evidence>
<evidence type="ECO:0000256" key="6">
    <source>
        <dbReference type="HAMAP-Rule" id="MF_01984"/>
    </source>
</evidence>
<comment type="function">
    <text evidence="6">Flavin prenyltransferase that catalyzes the synthesis of the prenylated FMN cofactor (prenyl-FMN) for 4-hydroxy-3-polyprenylbenzoic acid decarboxylase UbiD. The prenyltransferase is metal-independent and links a dimethylallyl moiety from dimethylallyl monophosphate (DMAP) to the flavin N5 and C6 atoms of FMN.</text>
</comment>
<sequence length="200" mass="22103">MTVEIVIGISGASGAGYGIRLLEILNRMNKQAKMNATPAEKIKIHLVMTKSAEDIIRIETDKTPEDIKKLADFVYDEKDFTAPIASGSYRVLGMIIAPCSMKTLGQIANGISDNLLARAADVCLKDERKLILMTRETPLNLIHLENMVTAKKAGATILPASPGFYSRPQTIDDLYDIMTGRALDLIGIENDVYKRWKHQP</sequence>
<keyword evidence="2 6" id="KW-0285">Flavoprotein</keyword>
<dbReference type="Proteomes" id="UP001304970">
    <property type="component" value="Chromosome"/>
</dbReference>
<feature type="binding site" evidence="6">
    <location>
        <begin position="11"/>
        <end position="13"/>
    </location>
    <ligand>
        <name>FMN</name>
        <dbReference type="ChEBI" id="CHEBI:58210"/>
    </ligand>
</feature>
<evidence type="ECO:0000259" key="7">
    <source>
        <dbReference type="Pfam" id="PF02441"/>
    </source>
</evidence>
<keyword evidence="9" id="KW-1185">Reference proteome</keyword>
<comment type="caution">
    <text evidence="6">Lacks conserved residue(s) required for the propagation of feature annotation.</text>
</comment>
<dbReference type="InterPro" id="IPR036551">
    <property type="entry name" value="Flavin_trans-like"/>
</dbReference>